<dbReference type="EMBL" id="LJOD01000001">
    <property type="protein sequence ID" value="KPE53119.1"/>
    <property type="molecule type" value="Genomic_DNA"/>
</dbReference>
<gene>
    <name evidence="7" type="primary">lgt</name>
    <name evidence="8" type="ORF">AOB46_03805</name>
</gene>
<name>A0A0N1A087_CHRID</name>
<dbReference type="PANTHER" id="PTHR30589:SF0">
    <property type="entry name" value="PHOSPHATIDYLGLYCEROL--PROLIPOPROTEIN DIACYLGLYCERYL TRANSFERASE"/>
    <property type="match status" value="1"/>
</dbReference>
<dbReference type="InterPro" id="IPR001640">
    <property type="entry name" value="Lgt"/>
</dbReference>
<dbReference type="UniPathway" id="UPA00664"/>
<dbReference type="GO" id="GO:0008961">
    <property type="term" value="F:phosphatidylglycerol-prolipoprotein diacylglyceryl transferase activity"/>
    <property type="evidence" value="ECO:0007669"/>
    <property type="project" value="UniProtKB-UniRule"/>
</dbReference>
<keyword evidence="8" id="KW-0449">Lipoprotein</keyword>
<reference evidence="9" key="2">
    <citation type="submission" date="2015-09" db="EMBL/GenBank/DDBJ databases">
        <title>Draft genome sequence of a multidrug-resistant Chryseobacterium indologenes isolate from Malaysia.</title>
        <authorList>
            <person name="Yu C.Y."/>
            <person name="Ang G.Y."/>
            <person name="Chan K.-G."/>
        </authorList>
    </citation>
    <scope>NUCLEOTIDE SEQUENCE [LARGE SCALE GENOMIC DNA]</scope>
    <source>
        <strain evidence="9">CI_885</strain>
    </source>
</reference>
<comment type="pathway">
    <text evidence="7">Protein modification; lipoprotein biosynthesis (diacylglyceryl transfer).</text>
</comment>
<comment type="similarity">
    <text evidence="1 7">Belongs to the Lgt family.</text>
</comment>
<evidence type="ECO:0000256" key="6">
    <source>
        <dbReference type="ARBA" id="ARBA00023136"/>
    </source>
</evidence>
<sequence length="278" mass="31606">MNLLYINWDVDPEIINIFGFPLKYYGLLFFAGLVLCYMILKKIYKEEKLSNQAHEALFSYAVIGILVGARLGHCLFYDFDYYSQHPLEIILPIQKGPDGAYTFVGYAGLASHGGGIGLIIMLLLYARKFSIPFMKVLDIIAIATPLAGVFIRLANLMNSEIIGTPSNAPWAFIFRRVDDIPRHPAQLYEAISYFVIFLLVYFIYKKGIFRVGKGFYFGISSLLIFVMRLLIEFVKVDQVSFEQGMSLNMGQLLSIPFILLGLFFIIRSILNKNETKTP</sequence>
<dbReference type="OrthoDB" id="871140at2"/>
<evidence type="ECO:0000313" key="8">
    <source>
        <dbReference type="EMBL" id="KPE53119.1"/>
    </source>
</evidence>
<reference evidence="8 9" key="1">
    <citation type="journal article" date="2015" name="Genom Data">
        <title>Draft genome sequence of a multidrug-resistant Chryseobacterium indologenes isolate from Malaysia.</title>
        <authorList>
            <person name="Yu C.Y."/>
            <person name="Ang G.Y."/>
            <person name="Cheng H.J."/>
            <person name="Cheong Y.M."/>
            <person name="Yin W.F."/>
            <person name="Chan K.G."/>
        </authorList>
    </citation>
    <scope>NUCLEOTIDE SEQUENCE [LARGE SCALE GENOMIC DNA]</scope>
    <source>
        <strain evidence="8 9">CI_885</strain>
    </source>
</reference>
<comment type="catalytic activity">
    <reaction evidence="7">
        <text>L-cysteinyl-[prolipoprotein] + a 1,2-diacyl-sn-glycero-3-phospho-(1'-sn-glycerol) = an S-1,2-diacyl-sn-glyceryl-L-cysteinyl-[prolipoprotein] + sn-glycerol 1-phosphate + H(+)</text>
        <dbReference type="Rhea" id="RHEA:56712"/>
        <dbReference type="Rhea" id="RHEA-COMP:14679"/>
        <dbReference type="Rhea" id="RHEA-COMP:14680"/>
        <dbReference type="ChEBI" id="CHEBI:15378"/>
        <dbReference type="ChEBI" id="CHEBI:29950"/>
        <dbReference type="ChEBI" id="CHEBI:57685"/>
        <dbReference type="ChEBI" id="CHEBI:64716"/>
        <dbReference type="ChEBI" id="CHEBI:140658"/>
        <dbReference type="EC" id="2.5.1.145"/>
    </reaction>
</comment>
<feature type="transmembrane region" description="Helical" evidence="7">
    <location>
        <begin position="99"/>
        <end position="124"/>
    </location>
</feature>
<keyword evidence="4 7" id="KW-0812">Transmembrane</keyword>
<feature type="transmembrane region" description="Helical" evidence="7">
    <location>
        <begin position="215"/>
        <end position="231"/>
    </location>
</feature>
<dbReference type="GO" id="GO:0005886">
    <property type="term" value="C:plasma membrane"/>
    <property type="evidence" value="ECO:0007669"/>
    <property type="project" value="UniProtKB-SubCell"/>
</dbReference>
<comment type="caution">
    <text evidence="8">The sequence shown here is derived from an EMBL/GenBank/DDBJ whole genome shotgun (WGS) entry which is preliminary data.</text>
</comment>
<dbReference type="HAMAP" id="MF_01147">
    <property type="entry name" value="Lgt"/>
    <property type="match status" value="1"/>
</dbReference>
<feature type="transmembrane region" description="Helical" evidence="7">
    <location>
        <begin position="56"/>
        <end position="79"/>
    </location>
</feature>
<dbReference type="PANTHER" id="PTHR30589">
    <property type="entry name" value="PROLIPOPROTEIN DIACYLGLYCERYL TRANSFERASE"/>
    <property type="match status" value="1"/>
</dbReference>
<dbReference type="RefSeq" id="WP_062696693.1">
    <property type="nucleotide sequence ID" value="NZ_LJOD01000001.1"/>
</dbReference>
<feature type="transmembrane region" description="Helical" evidence="7">
    <location>
        <begin position="136"/>
        <end position="154"/>
    </location>
</feature>
<evidence type="ECO:0000256" key="4">
    <source>
        <dbReference type="ARBA" id="ARBA00022692"/>
    </source>
</evidence>
<dbReference type="Proteomes" id="UP000037953">
    <property type="component" value="Unassembled WGS sequence"/>
</dbReference>
<organism evidence="8 9">
    <name type="scientific">Chryseobacterium indologenes</name>
    <name type="common">Flavobacterium indologenes</name>
    <dbReference type="NCBI Taxonomy" id="253"/>
    <lineage>
        <taxon>Bacteria</taxon>
        <taxon>Pseudomonadati</taxon>
        <taxon>Bacteroidota</taxon>
        <taxon>Flavobacteriia</taxon>
        <taxon>Flavobacteriales</taxon>
        <taxon>Weeksellaceae</taxon>
        <taxon>Chryseobacterium group</taxon>
        <taxon>Chryseobacterium</taxon>
    </lineage>
</organism>
<feature type="binding site" evidence="7">
    <location>
        <position position="152"/>
    </location>
    <ligand>
        <name>a 1,2-diacyl-sn-glycero-3-phospho-(1'-sn-glycerol)</name>
        <dbReference type="ChEBI" id="CHEBI:64716"/>
    </ligand>
</feature>
<evidence type="ECO:0000256" key="3">
    <source>
        <dbReference type="ARBA" id="ARBA00022679"/>
    </source>
</evidence>
<evidence type="ECO:0000256" key="2">
    <source>
        <dbReference type="ARBA" id="ARBA00022475"/>
    </source>
</evidence>
<proteinExistence type="inferred from homology"/>
<protein>
    <recommendedName>
        <fullName evidence="7">Phosphatidylglycerol--prolipoprotein diacylglyceryl transferase</fullName>
        <ecNumber evidence="7">2.5.1.145</ecNumber>
    </recommendedName>
</protein>
<evidence type="ECO:0000256" key="1">
    <source>
        <dbReference type="ARBA" id="ARBA00007150"/>
    </source>
</evidence>
<feature type="transmembrane region" description="Helical" evidence="7">
    <location>
        <begin position="185"/>
        <end position="203"/>
    </location>
</feature>
<accession>A0A0N1A087</accession>
<evidence type="ECO:0000256" key="5">
    <source>
        <dbReference type="ARBA" id="ARBA00022989"/>
    </source>
</evidence>
<feature type="transmembrane region" description="Helical" evidence="7">
    <location>
        <begin position="24"/>
        <end position="44"/>
    </location>
</feature>
<keyword evidence="6 7" id="KW-0472">Membrane</keyword>
<evidence type="ECO:0000313" key="9">
    <source>
        <dbReference type="Proteomes" id="UP000037953"/>
    </source>
</evidence>
<dbReference type="GO" id="GO:0042158">
    <property type="term" value="P:lipoprotein biosynthetic process"/>
    <property type="evidence" value="ECO:0007669"/>
    <property type="project" value="UniProtKB-UniRule"/>
</dbReference>
<dbReference type="NCBIfam" id="TIGR00544">
    <property type="entry name" value="lgt"/>
    <property type="match status" value="1"/>
</dbReference>
<keyword evidence="5 7" id="KW-1133">Transmembrane helix</keyword>
<comment type="subcellular location">
    <subcellularLocation>
        <location evidence="7">Cell membrane</location>
        <topology evidence="7">Multi-pass membrane protein</topology>
    </subcellularLocation>
</comment>
<keyword evidence="2 7" id="KW-1003">Cell membrane</keyword>
<dbReference type="PATRIC" id="fig|253.9.peg.808"/>
<evidence type="ECO:0000256" key="7">
    <source>
        <dbReference type="HAMAP-Rule" id="MF_01147"/>
    </source>
</evidence>
<dbReference type="EC" id="2.5.1.145" evidence="7"/>
<keyword evidence="3 7" id="KW-0808">Transferase</keyword>
<comment type="function">
    <text evidence="7">Catalyzes the transfer of the diacylglyceryl group from phosphatidylglycerol to the sulfhydryl group of the N-terminal cysteine of a prolipoprotein, the first step in the formation of mature lipoproteins.</text>
</comment>
<dbReference type="Pfam" id="PF01790">
    <property type="entry name" value="LGT"/>
    <property type="match status" value="1"/>
</dbReference>
<dbReference type="AlphaFoldDB" id="A0A0N1A087"/>
<feature type="transmembrane region" description="Helical" evidence="7">
    <location>
        <begin position="251"/>
        <end position="270"/>
    </location>
</feature>